<dbReference type="InterPro" id="IPR018717">
    <property type="entry name" value="DUF2241"/>
</dbReference>
<dbReference type="InterPro" id="IPR027795">
    <property type="entry name" value="CASTOR_ACT_dom"/>
</dbReference>
<dbReference type="Pfam" id="PF13840">
    <property type="entry name" value="ACT_7"/>
    <property type="match status" value="1"/>
</dbReference>
<dbReference type="RefSeq" id="WP_192461281.1">
    <property type="nucleotide sequence ID" value="NZ_JACYFJ010000001.1"/>
</dbReference>
<dbReference type="EMBL" id="JBHSAW010000004">
    <property type="protein sequence ID" value="MFC4094970.1"/>
    <property type="molecule type" value="Genomic_DNA"/>
</dbReference>
<protein>
    <submittedName>
        <fullName evidence="3">ACT domain-containing protein</fullName>
    </submittedName>
</protein>
<evidence type="ECO:0000313" key="4">
    <source>
        <dbReference type="Proteomes" id="UP001595814"/>
    </source>
</evidence>
<dbReference type="Pfam" id="PF10000">
    <property type="entry name" value="ACT_3"/>
    <property type="match status" value="1"/>
</dbReference>
<comment type="caution">
    <text evidence="3">The sequence shown here is derived from an EMBL/GenBank/DDBJ whole genome shotgun (WGS) entry which is preliminary data.</text>
</comment>
<organism evidence="3 4">
    <name type="scientific">Euzebyella saccharophila</name>
    <dbReference type="NCBI Taxonomy" id="679664"/>
    <lineage>
        <taxon>Bacteria</taxon>
        <taxon>Pseudomonadati</taxon>
        <taxon>Bacteroidota</taxon>
        <taxon>Flavobacteriia</taxon>
        <taxon>Flavobacteriales</taxon>
        <taxon>Flavobacteriaceae</taxon>
        <taxon>Euzebyella</taxon>
    </lineage>
</organism>
<proteinExistence type="predicted"/>
<feature type="domain" description="DUF2241" evidence="1">
    <location>
        <begin position="2"/>
        <end position="69"/>
    </location>
</feature>
<evidence type="ECO:0000313" key="3">
    <source>
        <dbReference type="EMBL" id="MFC4094970.1"/>
    </source>
</evidence>
<dbReference type="Proteomes" id="UP001595814">
    <property type="component" value="Unassembled WGS sequence"/>
</dbReference>
<keyword evidence="4" id="KW-1185">Reference proteome</keyword>
<dbReference type="InterPro" id="IPR045865">
    <property type="entry name" value="ACT-like_dom_sf"/>
</dbReference>
<dbReference type="SUPFAM" id="SSF55021">
    <property type="entry name" value="ACT-like"/>
    <property type="match status" value="2"/>
</dbReference>
<dbReference type="PANTHER" id="PTHR39199:SF1">
    <property type="entry name" value="BLR5128 PROTEIN"/>
    <property type="match status" value="1"/>
</dbReference>
<dbReference type="PANTHER" id="PTHR39199">
    <property type="entry name" value="BLR5128 PROTEIN"/>
    <property type="match status" value="1"/>
</dbReference>
<name>A0ABV8JP92_9FLAO</name>
<sequence length="134" mass="14775">MSGETNLSTLLSSLNPILNKGEYVFINLTEPNPMALAHCICFFKEAEGSTYILNRSKADEFQFSYDFVAAWITLKVHSSLEAVGLTAVFSSELAKNHIGCNAVAGYYHDHIFVAIEDGNKAIEILQKIPKTTKS</sequence>
<evidence type="ECO:0000259" key="1">
    <source>
        <dbReference type="Pfam" id="PF10000"/>
    </source>
</evidence>
<accession>A0ABV8JP92</accession>
<feature type="domain" description="CASTOR ACT" evidence="2">
    <location>
        <begin position="70"/>
        <end position="127"/>
    </location>
</feature>
<dbReference type="Gene3D" id="3.30.2130.10">
    <property type="entry name" value="VC0802-like"/>
    <property type="match status" value="1"/>
</dbReference>
<evidence type="ECO:0000259" key="2">
    <source>
        <dbReference type="Pfam" id="PF13840"/>
    </source>
</evidence>
<gene>
    <name evidence="3" type="ORF">ACFOUT_03735</name>
</gene>
<reference evidence="4" key="1">
    <citation type="journal article" date="2019" name="Int. J. Syst. Evol. Microbiol.">
        <title>The Global Catalogue of Microorganisms (GCM) 10K type strain sequencing project: providing services to taxonomists for standard genome sequencing and annotation.</title>
        <authorList>
            <consortium name="The Broad Institute Genomics Platform"/>
            <consortium name="The Broad Institute Genome Sequencing Center for Infectious Disease"/>
            <person name="Wu L."/>
            <person name="Ma J."/>
        </authorList>
    </citation>
    <scope>NUCLEOTIDE SEQUENCE [LARGE SCALE GENOMIC DNA]</scope>
    <source>
        <strain evidence="4">CECT 7477</strain>
    </source>
</reference>